<dbReference type="RefSeq" id="WP_023588204.1">
    <property type="nucleotide sequence ID" value="NZ_ASHX02000001.1"/>
</dbReference>
<organism evidence="1 2">
    <name type="scientific">Streptomyces thermolilacinus SPC6</name>
    <dbReference type="NCBI Taxonomy" id="1306406"/>
    <lineage>
        <taxon>Bacteria</taxon>
        <taxon>Bacillati</taxon>
        <taxon>Actinomycetota</taxon>
        <taxon>Actinomycetes</taxon>
        <taxon>Kitasatosporales</taxon>
        <taxon>Streptomycetaceae</taxon>
        <taxon>Streptomyces</taxon>
    </lineage>
</organism>
<dbReference type="Proteomes" id="UP000095329">
    <property type="component" value="Unassembled WGS sequence"/>
</dbReference>
<evidence type="ECO:0000313" key="2">
    <source>
        <dbReference type="Proteomes" id="UP000095329"/>
    </source>
</evidence>
<dbReference type="EMBL" id="ASHX02000001">
    <property type="protein sequence ID" value="OEJ95860.1"/>
    <property type="molecule type" value="Genomic_DNA"/>
</dbReference>
<sequence>MELSQRPRIPLAWWCVAALVAFAWHAGQTVRPPGCEVTVVAFTDGTGEPLPVDGMDVTWEDLDEQAYQDMVASGQCAPPAPRWQHWLG</sequence>
<comment type="caution">
    <text evidence="1">The sequence shown here is derived from an EMBL/GenBank/DDBJ whole genome shotgun (WGS) entry which is preliminary data.</text>
</comment>
<gene>
    <name evidence="1" type="ORF">J116_016630</name>
</gene>
<dbReference type="eggNOG" id="ENOG5030N4N">
    <property type="taxonomic scope" value="Bacteria"/>
</dbReference>
<protein>
    <submittedName>
        <fullName evidence="1">Uncharacterized protein</fullName>
    </submittedName>
</protein>
<proteinExistence type="predicted"/>
<reference evidence="1 2" key="1">
    <citation type="journal article" date="2013" name="Genome Announc.">
        <title>Genome Sequence of Streptomyces violaceusniger Strain SPC6, a Halotolerant Streptomycete That Exhibits Rapid Growth and Development.</title>
        <authorList>
            <person name="Chen X."/>
            <person name="Zhang B."/>
            <person name="Zhang W."/>
            <person name="Wu X."/>
            <person name="Zhang M."/>
            <person name="Chen T."/>
            <person name="Liu G."/>
            <person name="Dyson P."/>
        </authorList>
    </citation>
    <scope>NUCLEOTIDE SEQUENCE [LARGE SCALE GENOMIC DNA]</scope>
    <source>
        <strain evidence="1 2">SPC6</strain>
    </source>
</reference>
<dbReference type="OrthoDB" id="4259275at2"/>
<name>A0A1D3DU51_9ACTN</name>
<accession>A0A1D3DU51</accession>
<keyword evidence="2" id="KW-1185">Reference proteome</keyword>
<dbReference type="AlphaFoldDB" id="A0A1D3DU51"/>
<evidence type="ECO:0000313" key="1">
    <source>
        <dbReference type="EMBL" id="OEJ95860.1"/>
    </source>
</evidence>